<sequence length="253" mass="28005">MLTTTVASFIPQTRTRLTTATSTKTAFTTTTIPPAVQQKSTITATVTQTSTKVVLARYSKYIDETVTQRATETGITTISTTILTLQLFQAQLQKLFLLLKEALATVTIGGGKFFYKRHIQAPTHMHSGEVYCNIDGNYDPQDWVGVALVEYLNEPILINCKTYCLTIYRAVSFALNPNFCICLAAGARPSADESTESSFKVYDLTCDMAERPRLQAARRHVVAAGPHLAKRDVAIPNWLPGPRNFESIYPECL</sequence>
<dbReference type="Proteomes" id="UP000760494">
    <property type="component" value="Unassembled WGS sequence"/>
</dbReference>
<evidence type="ECO:0000313" key="1">
    <source>
        <dbReference type="EMBL" id="VTT83022.1"/>
    </source>
</evidence>
<organism evidence="1 2">
    <name type="scientific">Fusarium fujikuroi</name>
    <name type="common">Bakanae and foot rot disease fungus</name>
    <name type="synonym">Gibberella fujikuroi</name>
    <dbReference type="NCBI Taxonomy" id="5127"/>
    <lineage>
        <taxon>Eukaryota</taxon>
        <taxon>Fungi</taxon>
        <taxon>Dikarya</taxon>
        <taxon>Ascomycota</taxon>
        <taxon>Pezizomycotina</taxon>
        <taxon>Sordariomycetes</taxon>
        <taxon>Hypocreomycetidae</taxon>
        <taxon>Hypocreales</taxon>
        <taxon>Nectriaceae</taxon>
        <taxon>Fusarium</taxon>
        <taxon>Fusarium fujikuroi species complex</taxon>
    </lineage>
</organism>
<evidence type="ECO:0000313" key="2">
    <source>
        <dbReference type="Proteomes" id="UP000760494"/>
    </source>
</evidence>
<dbReference type="EMBL" id="CABFJX010000418">
    <property type="protein sequence ID" value="VTT83022.1"/>
    <property type="molecule type" value="Genomic_DNA"/>
</dbReference>
<comment type="caution">
    <text evidence="1">The sequence shown here is derived from an EMBL/GenBank/DDBJ whole genome shotgun (WGS) entry which is preliminary data.</text>
</comment>
<proteinExistence type="predicted"/>
<protein>
    <submittedName>
        <fullName evidence="1">Uncharacterized protein</fullName>
    </submittedName>
</protein>
<accession>A0A9Q9S4P0</accession>
<gene>
    <name evidence="1" type="ORF">C2S_2828</name>
</gene>
<reference evidence="1" key="1">
    <citation type="submission" date="2019-05" db="EMBL/GenBank/DDBJ databases">
        <authorList>
            <person name="Piombo E."/>
        </authorList>
    </citation>
    <scope>NUCLEOTIDE SEQUENCE</scope>
    <source>
        <strain evidence="1">C2S</strain>
    </source>
</reference>
<dbReference type="AlphaFoldDB" id="A0A9Q9S4P0"/>
<name>A0A9Q9S4P0_FUSFU</name>